<dbReference type="AlphaFoldDB" id="A0AAE3R669"/>
<proteinExistence type="predicted"/>
<organism evidence="2 3">
    <name type="scientific">Xanthocytophaga agilis</name>
    <dbReference type="NCBI Taxonomy" id="3048010"/>
    <lineage>
        <taxon>Bacteria</taxon>
        <taxon>Pseudomonadati</taxon>
        <taxon>Bacteroidota</taxon>
        <taxon>Cytophagia</taxon>
        <taxon>Cytophagales</taxon>
        <taxon>Rhodocytophagaceae</taxon>
        <taxon>Xanthocytophaga</taxon>
    </lineage>
</organism>
<reference evidence="2" key="1">
    <citation type="submission" date="2023-05" db="EMBL/GenBank/DDBJ databases">
        <authorList>
            <person name="Zhang X."/>
        </authorList>
    </citation>
    <scope>NUCLEOTIDE SEQUENCE</scope>
    <source>
        <strain evidence="2">BD1B2-1</strain>
    </source>
</reference>
<dbReference type="RefSeq" id="WP_314511009.1">
    <property type="nucleotide sequence ID" value="NZ_JASJOU010000003.1"/>
</dbReference>
<dbReference type="Proteomes" id="UP001232063">
    <property type="component" value="Unassembled WGS sequence"/>
</dbReference>
<sequence length="57" mass="6356">METIQMHGGSLAEKINLGRLEHTLAVKIITAYIVQFMAMATTVVALVTILFRRKLLV</sequence>
<evidence type="ECO:0000313" key="2">
    <source>
        <dbReference type="EMBL" id="MDJ1501533.1"/>
    </source>
</evidence>
<dbReference type="EMBL" id="JASJOU010000003">
    <property type="protein sequence ID" value="MDJ1501533.1"/>
    <property type="molecule type" value="Genomic_DNA"/>
</dbReference>
<protein>
    <submittedName>
        <fullName evidence="2">Uncharacterized protein</fullName>
    </submittedName>
</protein>
<keyword evidence="1" id="KW-1133">Transmembrane helix</keyword>
<evidence type="ECO:0000313" key="3">
    <source>
        <dbReference type="Proteomes" id="UP001232063"/>
    </source>
</evidence>
<accession>A0AAE3R669</accession>
<keyword evidence="1" id="KW-0812">Transmembrane</keyword>
<keyword evidence="1" id="KW-0472">Membrane</keyword>
<feature type="transmembrane region" description="Helical" evidence="1">
    <location>
        <begin position="29"/>
        <end position="51"/>
    </location>
</feature>
<name>A0AAE3R669_9BACT</name>
<evidence type="ECO:0000256" key="1">
    <source>
        <dbReference type="SAM" id="Phobius"/>
    </source>
</evidence>
<gene>
    <name evidence="2" type="ORF">QNI22_12780</name>
</gene>
<keyword evidence="3" id="KW-1185">Reference proteome</keyword>
<comment type="caution">
    <text evidence="2">The sequence shown here is derived from an EMBL/GenBank/DDBJ whole genome shotgun (WGS) entry which is preliminary data.</text>
</comment>